<feature type="domain" description="FAD-binding" evidence="4">
    <location>
        <begin position="24"/>
        <end position="359"/>
    </location>
</feature>
<name>A0ABU0VXJ3_9RHOB</name>
<evidence type="ECO:0000259" key="4">
    <source>
        <dbReference type="Pfam" id="PF01494"/>
    </source>
</evidence>
<dbReference type="InterPro" id="IPR002938">
    <property type="entry name" value="FAD-bd"/>
</dbReference>
<dbReference type="Gene3D" id="3.30.70.2450">
    <property type="match status" value="1"/>
</dbReference>
<evidence type="ECO:0000256" key="2">
    <source>
        <dbReference type="ARBA" id="ARBA00022630"/>
    </source>
</evidence>
<dbReference type="EMBL" id="JAVDBT010000007">
    <property type="protein sequence ID" value="MDQ2066485.1"/>
    <property type="molecule type" value="Genomic_DNA"/>
</dbReference>
<evidence type="ECO:0000256" key="1">
    <source>
        <dbReference type="ARBA" id="ARBA00001974"/>
    </source>
</evidence>
<reference evidence="5 6" key="1">
    <citation type="submission" date="2023-08" db="EMBL/GenBank/DDBJ databases">
        <title>Characterization of two Paracoccaceae strains isolated from Phycosphere and proposal of Xinfangfangia lacusdiani sp. nov.</title>
        <authorList>
            <person name="Deng Y."/>
            <person name="Zhang Y.Q."/>
        </authorList>
    </citation>
    <scope>NUCLEOTIDE SEQUENCE [LARGE SCALE GENOMIC DNA]</scope>
    <source>
        <strain evidence="5 6">CPCC 101601</strain>
    </source>
</reference>
<keyword evidence="5" id="KW-0503">Monooxygenase</keyword>
<organism evidence="5 6">
    <name type="scientific">Pseudogemmobacter lacusdianii</name>
    <dbReference type="NCBI Taxonomy" id="3069608"/>
    <lineage>
        <taxon>Bacteria</taxon>
        <taxon>Pseudomonadati</taxon>
        <taxon>Pseudomonadota</taxon>
        <taxon>Alphaproteobacteria</taxon>
        <taxon>Rhodobacterales</taxon>
        <taxon>Paracoccaceae</taxon>
        <taxon>Pseudogemmobacter</taxon>
    </lineage>
</organism>
<accession>A0ABU0VXJ3</accession>
<proteinExistence type="predicted"/>
<dbReference type="InterPro" id="IPR036188">
    <property type="entry name" value="FAD/NAD-bd_sf"/>
</dbReference>
<dbReference type="SUPFAM" id="SSF51905">
    <property type="entry name" value="FAD/NAD(P)-binding domain"/>
    <property type="match status" value="1"/>
</dbReference>
<dbReference type="PRINTS" id="PR00420">
    <property type="entry name" value="RNGMNOXGNASE"/>
</dbReference>
<keyword evidence="5" id="KW-0560">Oxidoreductase</keyword>
<dbReference type="NCBIfam" id="NF006002">
    <property type="entry name" value="PRK08132.1"/>
    <property type="match status" value="1"/>
</dbReference>
<keyword evidence="2" id="KW-0285">Flavoprotein</keyword>
<dbReference type="RefSeq" id="WP_306680182.1">
    <property type="nucleotide sequence ID" value="NZ_JAVDBT010000007.1"/>
</dbReference>
<evidence type="ECO:0000256" key="3">
    <source>
        <dbReference type="ARBA" id="ARBA00022827"/>
    </source>
</evidence>
<evidence type="ECO:0000313" key="6">
    <source>
        <dbReference type="Proteomes" id="UP001239680"/>
    </source>
</evidence>
<sequence>MPYDYRPFDYVPPAGLREAEPRHPVVIVGAGPVGLAMAIELANHGVRAVVVDDNNVVSVGSRAICWSKRSLEILDRLGVGQPCVEKGVIWQVGRTYHREAEVFNFDLLPEDGHKMPAFVNLQQYWVEAFLVARAVELGVDLRWKNRVTGVVQGADHVALSIETPDGTYALQADYVVACDGARSPLRGMLGLEFEGELFEERFLIADIEMEADFPSERRFWFEPGFHAGQSALLHKQPDNIYRIDLQLGWDTDPEVERQPERILPRIERVVGHRDFSLDWTSIYTFQCRRMRSFVQDRVIFAGDSAHVVSPFGARGGNSGLQDVDALGWRLAAVLRGEAPAAALMAYDCERVHGADENLMNSSRSTRFMSPGAGVERLFRDAVLHLAGRADFARPMVNSGRLSKPCTYPLEAPDHPALPQAARPGSVAPDAPQGDGWLIDALGGRFVLVAFGEAPELPGLPVLRPQPNAAVIKRWLGSEVTALYLVRPDQVIAARWVSASAEEVAAALLAAQEGRT</sequence>
<keyword evidence="3" id="KW-0274">FAD</keyword>
<dbReference type="PANTHER" id="PTHR43004">
    <property type="entry name" value="TRK SYSTEM POTASSIUM UPTAKE PROTEIN"/>
    <property type="match status" value="1"/>
</dbReference>
<dbReference type="InterPro" id="IPR050641">
    <property type="entry name" value="RIFMO-like"/>
</dbReference>
<dbReference type="Pfam" id="PF01494">
    <property type="entry name" value="FAD_binding_3"/>
    <property type="match status" value="1"/>
</dbReference>
<comment type="cofactor">
    <cofactor evidence="1">
        <name>FAD</name>
        <dbReference type="ChEBI" id="CHEBI:57692"/>
    </cofactor>
</comment>
<gene>
    <name evidence="5" type="ORF">Q9295_08875</name>
</gene>
<dbReference type="GO" id="GO:0004497">
    <property type="term" value="F:monooxygenase activity"/>
    <property type="evidence" value="ECO:0007669"/>
    <property type="project" value="UniProtKB-KW"/>
</dbReference>
<comment type="caution">
    <text evidence="5">The sequence shown here is derived from an EMBL/GenBank/DDBJ whole genome shotgun (WGS) entry which is preliminary data.</text>
</comment>
<keyword evidence="6" id="KW-1185">Reference proteome</keyword>
<dbReference type="Gene3D" id="3.50.50.60">
    <property type="entry name" value="FAD/NAD(P)-binding domain"/>
    <property type="match status" value="1"/>
</dbReference>
<evidence type="ECO:0000313" key="5">
    <source>
        <dbReference type="EMBL" id="MDQ2066485.1"/>
    </source>
</evidence>
<protein>
    <submittedName>
        <fullName evidence="5">FAD-dependent monooxygenase</fullName>
    </submittedName>
</protein>
<dbReference type="Gene3D" id="3.40.30.120">
    <property type="match status" value="1"/>
</dbReference>
<dbReference type="Proteomes" id="UP001239680">
    <property type="component" value="Unassembled WGS sequence"/>
</dbReference>
<dbReference type="PANTHER" id="PTHR43004:SF19">
    <property type="entry name" value="BINDING MONOOXYGENASE, PUTATIVE (JCVI)-RELATED"/>
    <property type="match status" value="1"/>
</dbReference>